<dbReference type="AlphaFoldDB" id="A0A9P4QZ69"/>
<evidence type="ECO:0000313" key="1">
    <source>
        <dbReference type="EMBL" id="KAF2733867.1"/>
    </source>
</evidence>
<comment type="caution">
    <text evidence="1">The sequence shown here is derived from an EMBL/GenBank/DDBJ whole genome shotgun (WGS) entry which is preliminary data.</text>
</comment>
<keyword evidence="2" id="KW-1185">Reference proteome</keyword>
<sequence>MKVKKFFQKMFRKGKASLTSICNATTASPPPPIMVVGARKVEELDAMVLEVRVGEEETKDKRLVRKVVNTGEEKGTIQALLDEEVEKSEQVEEIVLKKLEGIKTLQQMGYKIKQDVDQESTLQGSTIDLESTTAGDISMQDIHSKHTSEELNTARHLQQDEDHKEEAEYLRQIRRWEERTRGHLQDPEAQASSTEEACLTAHAFNPTASPAVRKTRSLGLYLLIASALQPSPSPSTIPFIRQLQRELDCPRPSAHDCFCAIHTLNHIRFFARELSHLEVRALERCCWFLELASLSQAGRMDSADVAAIKATYFPWLVASGSGRLSDGEFREVVAKYVAHPHRVFTAAKYNTLVNLQDVFDSARIRDLEAEPGATRGNPQPRGLEELVGGFQAQSSLTEHEFGRLPMWDEVCDEKEYDERYTKVGCGWWGVGEHRKVQAAEEMEMTGEWEREKARWLRETDENENCESFRSRNVWPQSAEPDWMAMVKRSMEREQQGKEQLENGC</sequence>
<dbReference type="Proteomes" id="UP000799444">
    <property type="component" value="Unassembled WGS sequence"/>
</dbReference>
<organism evidence="1 2">
    <name type="scientific">Polyplosphaeria fusca</name>
    <dbReference type="NCBI Taxonomy" id="682080"/>
    <lineage>
        <taxon>Eukaryota</taxon>
        <taxon>Fungi</taxon>
        <taxon>Dikarya</taxon>
        <taxon>Ascomycota</taxon>
        <taxon>Pezizomycotina</taxon>
        <taxon>Dothideomycetes</taxon>
        <taxon>Pleosporomycetidae</taxon>
        <taxon>Pleosporales</taxon>
        <taxon>Tetraplosphaeriaceae</taxon>
        <taxon>Polyplosphaeria</taxon>
    </lineage>
</organism>
<accession>A0A9P4QZ69</accession>
<proteinExistence type="predicted"/>
<reference evidence="1" key="1">
    <citation type="journal article" date="2020" name="Stud. Mycol.">
        <title>101 Dothideomycetes genomes: a test case for predicting lifestyles and emergence of pathogens.</title>
        <authorList>
            <person name="Haridas S."/>
            <person name="Albert R."/>
            <person name="Binder M."/>
            <person name="Bloem J."/>
            <person name="Labutti K."/>
            <person name="Salamov A."/>
            <person name="Andreopoulos B."/>
            <person name="Baker S."/>
            <person name="Barry K."/>
            <person name="Bills G."/>
            <person name="Bluhm B."/>
            <person name="Cannon C."/>
            <person name="Castanera R."/>
            <person name="Culley D."/>
            <person name="Daum C."/>
            <person name="Ezra D."/>
            <person name="Gonzalez J."/>
            <person name="Henrissat B."/>
            <person name="Kuo A."/>
            <person name="Liang C."/>
            <person name="Lipzen A."/>
            <person name="Lutzoni F."/>
            <person name="Magnuson J."/>
            <person name="Mondo S."/>
            <person name="Nolan M."/>
            <person name="Ohm R."/>
            <person name="Pangilinan J."/>
            <person name="Park H.-J."/>
            <person name="Ramirez L."/>
            <person name="Alfaro M."/>
            <person name="Sun H."/>
            <person name="Tritt A."/>
            <person name="Yoshinaga Y."/>
            <person name="Zwiers L.-H."/>
            <person name="Turgeon B."/>
            <person name="Goodwin S."/>
            <person name="Spatafora J."/>
            <person name="Crous P."/>
            <person name="Grigoriev I."/>
        </authorList>
    </citation>
    <scope>NUCLEOTIDE SEQUENCE</scope>
    <source>
        <strain evidence="1">CBS 125425</strain>
    </source>
</reference>
<dbReference type="EMBL" id="ML996155">
    <property type="protein sequence ID" value="KAF2733867.1"/>
    <property type="molecule type" value="Genomic_DNA"/>
</dbReference>
<name>A0A9P4QZ69_9PLEO</name>
<evidence type="ECO:0000313" key="2">
    <source>
        <dbReference type="Proteomes" id="UP000799444"/>
    </source>
</evidence>
<gene>
    <name evidence="1" type="ORF">EJ04DRAFT_553071</name>
</gene>
<protein>
    <submittedName>
        <fullName evidence="1">Uncharacterized protein</fullName>
    </submittedName>
</protein>